<keyword evidence="1" id="KW-0812">Transmembrane</keyword>
<gene>
    <name evidence="2" type="ORF">GWI33_021800</name>
</gene>
<keyword evidence="3" id="KW-1185">Reference proteome</keyword>
<dbReference type="Proteomes" id="UP000625711">
    <property type="component" value="Unassembled WGS sequence"/>
</dbReference>
<reference evidence="2" key="1">
    <citation type="submission" date="2020-08" db="EMBL/GenBank/DDBJ databases">
        <title>Genome sequencing and assembly of the red palm weevil Rhynchophorus ferrugineus.</title>
        <authorList>
            <person name="Dias G.B."/>
            <person name="Bergman C.M."/>
            <person name="Manee M."/>
        </authorList>
    </citation>
    <scope>NUCLEOTIDE SEQUENCE</scope>
    <source>
        <strain evidence="2">AA-2017</strain>
        <tissue evidence="2">Whole larva</tissue>
    </source>
</reference>
<dbReference type="EMBL" id="JAACXV010000073">
    <property type="protein sequence ID" value="KAF7284608.1"/>
    <property type="molecule type" value="Genomic_DNA"/>
</dbReference>
<evidence type="ECO:0000313" key="3">
    <source>
        <dbReference type="Proteomes" id="UP000625711"/>
    </source>
</evidence>
<feature type="transmembrane region" description="Helical" evidence="1">
    <location>
        <begin position="80"/>
        <end position="100"/>
    </location>
</feature>
<keyword evidence="1" id="KW-0472">Membrane</keyword>
<organism evidence="2 3">
    <name type="scientific">Rhynchophorus ferrugineus</name>
    <name type="common">Red palm weevil</name>
    <name type="synonym">Curculio ferrugineus</name>
    <dbReference type="NCBI Taxonomy" id="354439"/>
    <lineage>
        <taxon>Eukaryota</taxon>
        <taxon>Metazoa</taxon>
        <taxon>Ecdysozoa</taxon>
        <taxon>Arthropoda</taxon>
        <taxon>Hexapoda</taxon>
        <taxon>Insecta</taxon>
        <taxon>Pterygota</taxon>
        <taxon>Neoptera</taxon>
        <taxon>Endopterygota</taxon>
        <taxon>Coleoptera</taxon>
        <taxon>Polyphaga</taxon>
        <taxon>Cucujiformia</taxon>
        <taxon>Curculionidae</taxon>
        <taxon>Dryophthorinae</taxon>
        <taxon>Rhynchophorus</taxon>
    </lineage>
</organism>
<keyword evidence="1" id="KW-1133">Transmembrane helix</keyword>
<comment type="caution">
    <text evidence="2">The sequence shown here is derived from an EMBL/GenBank/DDBJ whole genome shotgun (WGS) entry which is preliminary data.</text>
</comment>
<evidence type="ECO:0000256" key="1">
    <source>
        <dbReference type="SAM" id="Phobius"/>
    </source>
</evidence>
<evidence type="ECO:0000313" key="2">
    <source>
        <dbReference type="EMBL" id="KAF7284608.1"/>
    </source>
</evidence>
<feature type="transmembrane region" description="Helical" evidence="1">
    <location>
        <begin position="112"/>
        <end position="136"/>
    </location>
</feature>
<proteinExistence type="predicted"/>
<protein>
    <submittedName>
        <fullName evidence="2">Uncharacterized protein</fullName>
    </submittedName>
</protein>
<dbReference type="AlphaFoldDB" id="A0A834MI65"/>
<feature type="transmembrane region" description="Helical" evidence="1">
    <location>
        <begin position="12"/>
        <end position="37"/>
    </location>
</feature>
<sequence>MELRDKLKVVSHVAIWLGLVQSLIWLILNILCIVIYFCGDSSDSNKGLSFVQISVYYVILGNNGTDVGILKGSNFIVCCYVYIVVSVIWFSICLGGFIILKKKKSIIKYHFFVGLITTTASILDLAFFTLIIIQYIQNSDADDNKNATYVTTILMSLSRGIILWLINTIIGIYIIVISYKILRAPPILQLSSDIPRPKIEIRK</sequence>
<accession>A0A834MI65</accession>
<name>A0A834MI65_RHYFE</name>
<feature type="transmembrane region" description="Helical" evidence="1">
    <location>
        <begin position="161"/>
        <end position="182"/>
    </location>
</feature>